<dbReference type="InterPro" id="IPR000341">
    <property type="entry name" value="PI3K_Ras-bd_dom"/>
</dbReference>
<dbReference type="Gene3D" id="1.10.1070.11">
    <property type="entry name" value="Phosphatidylinositol 3-/4-kinase, catalytic domain"/>
    <property type="match status" value="1"/>
</dbReference>
<dbReference type="GO" id="GO:0032060">
    <property type="term" value="P:bleb assembly"/>
    <property type="evidence" value="ECO:0007669"/>
    <property type="project" value="UniProtKB-ARBA"/>
</dbReference>
<dbReference type="InterPro" id="IPR029071">
    <property type="entry name" value="Ubiquitin-like_domsf"/>
</dbReference>
<dbReference type="Pfam" id="PF00454">
    <property type="entry name" value="PI3_PI4_kinase"/>
    <property type="match status" value="1"/>
</dbReference>
<evidence type="ECO:0000313" key="9">
    <source>
        <dbReference type="EMBL" id="CAH1772431.1"/>
    </source>
</evidence>
<dbReference type="InterPro" id="IPR036940">
    <property type="entry name" value="PI3/4_kinase_cat_sf"/>
</dbReference>
<evidence type="ECO:0000256" key="5">
    <source>
        <dbReference type="ARBA" id="ARBA00022777"/>
    </source>
</evidence>
<organism evidence="9 10">
    <name type="scientific">Owenia fusiformis</name>
    <name type="common">Polychaete worm</name>
    <dbReference type="NCBI Taxonomy" id="6347"/>
    <lineage>
        <taxon>Eukaryota</taxon>
        <taxon>Metazoa</taxon>
        <taxon>Spiralia</taxon>
        <taxon>Lophotrochozoa</taxon>
        <taxon>Annelida</taxon>
        <taxon>Polychaeta</taxon>
        <taxon>Sedentaria</taxon>
        <taxon>Canalipalpata</taxon>
        <taxon>Sabellida</taxon>
        <taxon>Oweniida</taxon>
        <taxon>Oweniidae</taxon>
        <taxon>Owenia</taxon>
    </lineage>
</organism>
<dbReference type="GO" id="GO:0043491">
    <property type="term" value="P:phosphatidylinositol 3-kinase/protein kinase B signal transduction"/>
    <property type="evidence" value="ECO:0007669"/>
    <property type="project" value="TreeGrafter"/>
</dbReference>
<dbReference type="CDD" id="cd05165">
    <property type="entry name" value="PI3Kc_I"/>
    <property type="match status" value="1"/>
</dbReference>
<dbReference type="Gene3D" id="1.25.40.70">
    <property type="entry name" value="Phosphatidylinositol 3-kinase, accessory domain (PIK)"/>
    <property type="match status" value="1"/>
</dbReference>
<dbReference type="Proteomes" id="UP000749559">
    <property type="component" value="Unassembled WGS sequence"/>
</dbReference>
<dbReference type="InterPro" id="IPR003113">
    <property type="entry name" value="PI3K_ABD"/>
</dbReference>
<dbReference type="PROSITE" id="PS51547">
    <property type="entry name" value="C2_PI3K"/>
    <property type="match status" value="1"/>
</dbReference>
<dbReference type="Gene3D" id="2.60.40.150">
    <property type="entry name" value="C2 domain"/>
    <property type="match status" value="1"/>
</dbReference>
<feature type="region of interest" description="Disordered" evidence="8">
    <location>
        <begin position="284"/>
        <end position="319"/>
    </location>
</feature>
<evidence type="ECO:0000313" key="10">
    <source>
        <dbReference type="Proteomes" id="UP000749559"/>
    </source>
</evidence>
<evidence type="ECO:0000256" key="1">
    <source>
        <dbReference type="ARBA" id="ARBA00001498"/>
    </source>
</evidence>
<dbReference type="GO" id="GO:0048015">
    <property type="term" value="P:phosphatidylinositol-mediated signaling"/>
    <property type="evidence" value="ECO:0007669"/>
    <property type="project" value="TreeGrafter"/>
</dbReference>
<dbReference type="SMART" id="SM00143">
    <property type="entry name" value="PI3K_p85B"/>
    <property type="match status" value="1"/>
</dbReference>
<evidence type="ECO:0000256" key="7">
    <source>
        <dbReference type="PROSITE-ProRule" id="PRU00880"/>
    </source>
</evidence>
<dbReference type="GO" id="GO:0050920">
    <property type="term" value="P:regulation of chemotaxis"/>
    <property type="evidence" value="ECO:0007669"/>
    <property type="project" value="UniProtKB-ARBA"/>
</dbReference>
<keyword evidence="10" id="KW-1185">Reference proteome</keyword>
<dbReference type="SUPFAM" id="SSF56112">
    <property type="entry name" value="Protein kinase-like (PK-like)"/>
    <property type="match status" value="1"/>
</dbReference>
<evidence type="ECO:0000256" key="3">
    <source>
        <dbReference type="ARBA" id="ARBA00022679"/>
    </source>
</evidence>
<dbReference type="FunFam" id="1.10.1070.11:FF:000001">
    <property type="entry name" value="Phosphatidylinositol 4,5-bisphosphate 3-kinase catalytic subunit"/>
    <property type="match status" value="1"/>
</dbReference>
<accession>A0A8J1YB59</accession>
<proteinExistence type="inferred from homology"/>
<dbReference type="Gene3D" id="3.10.20.770">
    <property type="match status" value="1"/>
</dbReference>
<dbReference type="InterPro" id="IPR015433">
    <property type="entry name" value="PI3/4_kinase"/>
</dbReference>
<dbReference type="SMART" id="SM00145">
    <property type="entry name" value="PI3Ka"/>
    <property type="match status" value="1"/>
</dbReference>
<dbReference type="InterPro" id="IPR016024">
    <property type="entry name" value="ARM-type_fold"/>
</dbReference>
<keyword evidence="6" id="KW-0067">ATP-binding</keyword>
<dbReference type="Pfam" id="PF00794">
    <property type="entry name" value="PI3K_rbd"/>
    <property type="match status" value="1"/>
</dbReference>
<dbReference type="PROSITE" id="PS51546">
    <property type="entry name" value="PI3K_RBD"/>
    <property type="match status" value="1"/>
</dbReference>
<dbReference type="PANTHER" id="PTHR10048">
    <property type="entry name" value="PHOSPHATIDYLINOSITOL KINASE"/>
    <property type="match status" value="1"/>
</dbReference>
<comment type="similarity">
    <text evidence="7">Belongs to the PI3/PI4-kinase family.</text>
</comment>
<dbReference type="SMART" id="SM00146">
    <property type="entry name" value="PI3Kc"/>
    <property type="match status" value="1"/>
</dbReference>
<dbReference type="AlphaFoldDB" id="A0A8J1YB59"/>
<dbReference type="OrthoDB" id="67688at2759"/>
<dbReference type="FunFam" id="3.30.1010.10:FF:000008">
    <property type="entry name" value="Phosphatidylinositol 4,5-bisphosphate 3-kinase catalytic subunit gamma"/>
    <property type="match status" value="1"/>
</dbReference>
<dbReference type="EC" id="2.7.1.137" evidence="2"/>
<dbReference type="PROSITE" id="PS00916">
    <property type="entry name" value="PI3_4_KINASE_2"/>
    <property type="match status" value="1"/>
</dbReference>
<dbReference type="GO" id="GO:0016477">
    <property type="term" value="P:cell migration"/>
    <property type="evidence" value="ECO:0007669"/>
    <property type="project" value="TreeGrafter"/>
</dbReference>
<dbReference type="SMART" id="SM00142">
    <property type="entry name" value="PI3K_C2"/>
    <property type="match status" value="1"/>
</dbReference>
<dbReference type="PROSITE" id="PS50290">
    <property type="entry name" value="PI3_4_KINASE_3"/>
    <property type="match status" value="1"/>
</dbReference>
<dbReference type="CDD" id="cd00872">
    <property type="entry name" value="PI3Ka_I"/>
    <property type="match status" value="1"/>
</dbReference>
<dbReference type="GO" id="GO:0035005">
    <property type="term" value="F:1-phosphatidylinositol-4-phosphate 3-kinase activity"/>
    <property type="evidence" value="ECO:0007669"/>
    <property type="project" value="TreeGrafter"/>
</dbReference>
<dbReference type="InterPro" id="IPR000403">
    <property type="entry name" value="PI3/4_kinase_cat_dom"/>
</dbReference>
<reference evidence="9" key="1">
    <citation type="submission" date="2022-03" db="EMBL/GenBank/DDBJ databases">
        <authorList>
            <person name="Martin C."/>
        </authorList>
    </citation>
    <scope>NUCLEOTIDE SEQUENCE</scope>
</reference>
<dbReference type="InterPro" id="IPR042236">
    <property type="entry name" value="PI3K_accessory_sf"/>
</dbReference>
<dbReference type="SUPFAM" id="SSF48371">
    <property type="entry name" value="ARM repeat"/>
    <property type="match status" value="1"/>
</dbReference>
<evidence type="ECO:0000256" key="8">
    <source>
        <dbReference type="SAM" id="MobiDB-lite"/>
    </source>
</evidence>
<dbReference type="InterPro" id="IPR011009">
    <property type="entry name" value="Kinase-like_dom_sf"/>
</dbReference>
<dbReference type="InterPro" id="IPR035892">
    <property type="entry name" value="C2_domain_sf"/>
</dbReference>
<protein>
    <recommendedName>
        <fullName evidence="2">phosphatidylinositol 3-kinase</fullName>
        <ecNumber evidence="2">2.7.1.137</ecNumber>
    </recommendedName>
</protein>
<comment type="caution">
    <text evidence="9">The sequence shown here is derived from an EMBL/GenBank/DDBJ whole genome shotgun (WGS) entry which is preliminary data.</text>
</comment>
<dbReference type="PROSITE" id="PS51544">
    <property type="entry name" value="PI3K_ABD"/>
    <property type="match status" value="1"/>
</dbReference>
<evidence type="ECO:0000256" key="4">
    <source>
        <dbReference type="ARBA" id="ARBA00022741"/>
    </source>
</evidence>
<evidence type="ECO:0000256" key="6">
    <source>
        <dbReference type="ARBA" id="ARBA00022840"/>
    </source>
</evidence>
<dbReference type="Pfam" id="PF00613">
    <property type="entry name" value="PI3Ka"/>
    <property type="match status" value="1"/>
</dbReference>
<dbReference type="SMART" id="SM00144">
    <property type="entry name" value="PI3K_rbd"/>
    <property type="match status" value="1"/>
</dbReference>
<dbReference type="EMBL" id="CAIIXF020000001">
    <property type="protein sequence ID" value="CAH1772431.1"/>
    <property type="molecule type" value="Genomic_DNA"/>
</dbReference>
<keyword evidence="5" id="KW-0418">Kinase</keyword>
<dbReference type="PROSITE" id="PS00915">
    <property type="entry name" value="PI3_4_KINASE_1"/>
    <property type="match status" value="1"/>
</dbReference>
<dbReference type="PROSITE" id="PS51545">
    <property type="entry name" value="PIK_HELICAL"/>
    <property type="match status" value="1"/>
</dbReference>
<dbReference type="Pfam" id="PF02192">
    <property type="entry name" value="PI3K_p85B"/>
    <property type="match status" value="1"/>
</dbReference>
<dbReference type="Pfam" id="PF00792">
    <property type="entry name" value="PI3K_C2"/>
    <property type="match status" value="1"/>
</dbReference>
<gene>
    <name evidence="9" type="ORF">OFUS_LOCUS197</name>
</gene>
<dbReference type="InterPro" id="IPR002420">
    <property type="entry name" value="PI3K-type_C2_dom"/>
</dbReference>
<dbReference type="Gene3D" id="3.30.1010.10">
    <property type="entry name" value="Phosphatidylinositol 3-kinase Catalytic Subunit, Chain A, domain 4"/>
    <property type="match status" value="1"/>
</dbReference>
<dbReference type="FunFam" id="3.10.20.770:FF:000005">
    <property type="entry name" value="Phosphatidylinositol 4,5-bisphosphate 3-kinase catalytic subunit"/>
    <property type="match status" value="1"/>
</dbReference>
<comment type="catalytic activity">
    <reaction evidence="1">
        <text>a 1,2-diacyl-sn-glycero-3-phospho-(1D-myo-inositol) + ATP = a 1,2-diacyl-sn-glycero-3-phospho-(1D-myo-inositol-3-phosphate) + ADP + H(+)</text>
        <dbReference type="Rhea" id="RHEA:12709"/>
        <dbReference type="ChEBI" id="CHEBI:15378"/>
        <dbReference type="ChEBI" id="CHEBI:30616"/>
        <dbReference type="ChEBI" id="CHEBI:57880"/>
        <dbReference type="ChEBI" id="CHEBI:58088"/>
        <dbReference type="ChEBI" id="CHEBI:456216"/>
        <dbReference type="EC" id="2.7.1.137"/>
    </reaction>
</comment>
<dbReference type="GO" id="GO:0005886">
    <property type="term" value="C:plasma membrane"/>
    <property type="evidence" value="ECO:0007669"/>
    <property type="project" value="TreeGrafter"/>
</dbReference>
<dbReference type="PANTHER" id="PTHR10048:SF118">
    <property type="entry name" value="PI-3 KINASE"/>
    <property type="match status" value="1"/>
</dbReference>
<dbReference type="GO" id="GO:0016303">
    <property type="term" value="F:1-phosphatidylinositol-3-kinase activity"/>
    <property type="evidence" value="ECO:0007669"/>
    <property type="project" value="UniProtKB-EC"/>
</dbReference>
<sequence length="1068" mass="123157">MAPVDLASMSDMWCLDSSNPYVILDCLLPTGIIVQLKEFKDATLSQVKQNLWATAKEYPLHKRLKDRNNYVFMCISSLAVREELVDESRRLNDIRPFQPMLKVVERTGNKEEKLLNSQISVLIGKGLNEFDAMNSPEVNDFRHKMRRICEQVGEERDGKSWYEQMLYKYPPEIYPTPEMPQYIRDKLHEKNMFMVTVLLENNVDAKYGFLVQTCDTPSTLIKQVLKKRDATTGQAMDGVENYLLKICGRQEFLLGEYPLSQYKYLQEMTSKGLEHTFMLIHRENVPVEEKPPKVPPRTNGKRRPPPPIPSPRKGDHGKSVSLWSMNEGFKAAVQSVENITWEENCKLSLRVGLYHGGETICDMINTSGELLMDGKVTWDTDLKFDIQVCDVPRMARLCFALCYNVLDQKHTKGTTKNKKVKLRNKEMIPISWVNITVFDYIDRLRTGVYSLPMWGFTDDMQLEDILHPLGTVECNPDMTETCVLNIKLSNFNRDLPIVYPGFEEVLAEAASHVRKTGSLLIETNDQAKEQLRLMIAKDPLEQLCEQEKETVWSLRYECHYHFPESLPKLLSCVKWNSHVDVAKMQALLQIWQKLKPLAAVELLDFQYADKAVRKYAVDCLKDISDSELSMYLLQVVQVLKYESYLDCDLVEFLLKRALNNQKIGHIFFWLLKSEMHVPSVSVRFGLILEAYCRGCKSHMKMLYKQVEALSKLKEVNELIKSDQYKDRKVKQKALAEMRSRFEQKSYFDSLKDLHSPIDPCLVMGTLKVDQCKFMDSKMKPLRLVWKNQDVNGDDILIIFKNGDDLRQDMLTLQIIQIMDSIWQSEGLDLRMNPYGCVATGCKVGMLQVVTNAKTIANIQKGYATVTVKSAFNKESIYKWLSQCNQGEPEKLNKACQEFALSCAGYCVATYVLGIADRHSDNIMVRENGQLFHIDFGHFLGNWKSKYGVKRERVPFVLTNDMVYVINKSSNKSSQSQDFARFKETCERAFLILRKKGYLLITLFMTMLSTGIPELTCVEDISYLKEALVLNLSEDEAIKHFRNKFNEALKNSWKTSLNWTAHNIAKDNV</sequence>
<keyword evidence="3" id="KW-0808">Transferase</keyword>
<dbReference type="GO" id="GO:0005737">
    <property type="term" value="C:cytoplasm"/>
    <property type="evidence" value="ECO:0007669"/>
    <property type="project" value="UniProtKB-ARBA"/>
</dbReference>
<name>A0A8J1YB59_OWEFU</name>
<dbReference type="SUPFAM" id="SSF49562">
    <property type="entry name" value="C2 domain (Calcium/lipid-binding domain, CaLB)"/>
    <property type="match status" value="1"/>
</dbReference>
<dbReference type="GO" id="GO:0005942">
    <property type="term" value="C:phosphatidylinositol 3-kinase complex"/>
    <property type="evidence" value="ECO:0007669"/>
    <property type="project" value="TreeGrafter"/>
</dbReference>
<dbReference type="SUPFAM" id="SSF54236">
    <property type="entry name" value="Ubiquitin-like"/>
    <property type="match status" value="1"/>
</dbReference>
<evidence type="ECO:0000256" key="2">
    <source>
        <dbReference type="ARBA" id="ARBA00012073"/>
    </source>
</evidence>
<dbReference type="GO" id="GO:0005524">
    <property type="term" value="F:ATP binding"/>
    <property type="evidence" value="ECO:0007669"/>
    <property type="project" value="UniProtKB-KW"/>
</dbReference>
<dbReference type="InterPro" id="IPR018936">
    <property type="entry name" value="PI3/4_kinase_CS"/>
</dbReference>
<keyword evidence="4" id="KW-0547">Nucleotide-binding</keyword>
<dbReference type="InterPro" id="IPR001263">
    <property type="entry name" value="PI3K_accessory_dom"/>
</dbReference>